<comment type="subcellular location">
    <subcellularLocation>
        <location evidence="3">Nucleus</location>
    </subcellularLocation>
</comment>
<dbReference type="PANTHER" id="PTHR10459:SF60">
    <property type="entry name" value="POLY [ADP-RIBOSE] POLYMERASE 2"/>
    <property type="match status" value="1"/>
</dbReference>
<dbReference type="GO" id="GO:0003950">
    <property type="term" value="F:NAD+ poly-ADP-ribosyltransferase activity"/>
    <property type="evidence" value="ECO:0007669"/>
    <property type="project" value="UniProtKB-EC"/>
</dbReference>
<evidence type="ECO:0000259" key="13">
    <source>
        <dbReference type="PROSITE" id="PS51977"/>
    </source>
</evidence>
<evidence type="ECO:0000256" key="11">
    <source>
        <dbReference type="ARBA" id="ARBA00033987"/>
    </source>
</evidence>
<comment type="caution">
    <text evidence="14">The sequence shown here is derived from an EMBL/GenBank/DDBJ whole genome shotgun (WGS) entry which is preliminary data.</text>
</comment>
<keyword evidence="5" id="KW-0328">Glycosyltransferase</keyword>
<dbReference type="AlphaFoldDB" id="A0A8S9PQP0"/>
<evidence type="ECO:0000256" key="5">
    <source>
        <dbReference type="ARBA" id="ARBA00022676"/>
    </source>
</evidence>
<reference evidence="14" key="1">
    <citation type="submission" date="2019-12" db="EMBL/GenBank/DDBJ databases">
        <title>Genome sequencing and annotation of Brassica cretica.</title>
        <authorList>
            <person name="Studholme D.J."/>
            <person name="Sarris P."/>
        </authorList>
    </citation>
    <scope>NUCLEOTIDE SEQUENCE</scope>
    <source>
        <strain evidence="14">PFS-109/04</strain>
        <tissue evidence="14">Leaf</tissue>
    </source>
</reference>
<dbReference type="SUPFAM" id="SSF56399">
    <property type="entry name" value="ADP-ribosylation"/>
    <property type="match status" value="1"/>
</dbReference>
<dbReference type="Pfam" id="PF02877">
    <property type="entry name" value="PARP_reg"/>
    <property type="match status" value="1"/>
</dbReference>
<organism evidence="14 15">
    <name type="scientific">Brassica cretica</name>
    <name type="common">Mustard</name>
    <dbReference type="NCBI Taxonomy" id="69181"/>
    <lineage>
        <taxon>Eukaryota</taxon>
        <taxon>Viridiplantae</taxon>
        <taxon>Streptophyta</taxon>
        <taxon>Embryophyta</taxon>
        <taxon>Tracheophyta</taxon>
        <taxon>Spermatophyta</taxon>
        <taxon>Magnoliopsida</taxon>
        <taxon>eudicotyledons</taxon>
        <taxon>Gunneridae</taxon>
        <taxon>Pentapetalae</taxon>
        <taxon>rosids</taxon>
        <taxon>malvids</taxon>
        <taxon>Brassicales</taxon>
        <taxon>Brassicaceae</taxon>
        <taxon>Brassiceae</taxon>
        <taxon>Brassica</taxon>
    </lineage>
</organism>
<evidence type="ECO:0000313" key="14">
    <source>
        <dbReference type="EMBL" id="KAF3522180.1"/>
    </source>
</evidence>
<dbReference type="SUPFAM" id="SSF47587">
    <property type="entry name" value="Domain of poly(ADP-ribose) polymerase"/>
    <property type="match status" value="1"/>
</dbReference>
<dbReference type="Gene3D" id="3.90.228.10">
    <property type="match status" value="1"/>
</dbReference>
<comment type="catalytic activity">
    <reaction evidence="1">
        <text>L-aspartyl-[protein] + NAD(+) = 4-O-(ADP-D-ribosyl)-L-aspartyl-[protein] + nicotinamide</text>
        <dbReference type="Rhea" id="RHEA:54424"/>
        <dbReference type="Rhea" id="RHEA-COMP:9867"/>
        <dbReference type="Rhea" id="RHEA-COMP:13832"/>
        <dbReference type="ChEBI" id="CHEBI:17154"/>
        <dbReference type="ChEBI" id="CHEBI:29961"/>
        <dbReference type="ChEBI" id="CHEBI:57540"/>
        <dbReference type="ChEBI" id="CHEBI:138102"/>
    </reaction>
</comment>
<evidence type="ECO:0000256" key="7">
    <source>
        <dbReference type="ARBA" id="ARBA00022695"/>
    </source>
</evidence>
<dbReference type="InterPro" id="IPR050800">
    <property type="entry name" value="ARTD/PARP"/>
</dbReference>
<dbReference type="Gene3D" id="1.20.142.10">
    <property type="entry name" value="Poly(ADP-ribose) polymerase, regulatory domain"/>
    <property type="match status" value="1"/>
</dbReference>
<dbReference type="InterPro" id="IPR012317">
    <property type="entry name" value="Poly(ADP-ribose)pol_cat_dom"/>
</dbReference>
<dbReference type="PROSITE" id="PS51977">
    <property type="entry name" value="WGR"/>
    <property type="match status" value="1"/>
</dbReference>
<evidence type="ECO:0000256" key="6">
    <source>
        <dbReference type="ARBA" id="ARBA00022679"/>
    </source>
</evidence>
<accession>A0A8S9PQP0</accession>
<keyword evidence="9" id="KW-0539">Nucleus</keyword>
<evidence type="ECO:0000256" key="3">
    <source>
        <dbReference type="ARBA" id="ARBA00004123"/>
    </source>
</evidence>
<dbReference type="Proteomes" id="UP000712600">
    <property type="component" value="Unassembled WGS sequence"/>
</dbReference>
<evidence type="ECO:0000313" key="15">
    <source>
        <dbReference type="Proteomes" id="UP000712600"/>
    </source>
</evidence>
<evidence type="ECO:0000256" key="4">
    <source>
        <dbReference type="ARBA" id="ARBA00012020"/>
    </source>
</evidence>
<comment type="catalytic activity">
    <reaction evidence="11">
        <text>NAD(+) + (ADP-D-ribosyl)n-acceptor = nicotinamide + (ADP-D-ribosyl)n+1-acceptor + H(+).</text>
        <dbReference type="EC" id="2.4.2.30"/>
    </reaction>
</comment>
<evidence type="ECO:0000259" key="12">
    <source>
        <dbReference type="PROSITE" id="PS51060"/>
    </source>
</evidence>
<evidence type="ECO:0000256" key="1">
    <source>
        <dbReference type="ARBA" id="ARBA00000438"/>
    </source>
</evidence>
<dbReference type="Pfam" id="PF00644">
    <property type="entry name" value="PARP"/>
    <property type="match status" value="1"/>
</dbReference>
<evidence type="ECO:0000256" key="8">
    <source>
        <dbReference type="ARBA" id="ARBA00023027"/>
    </source>
</evidence>
<dbReference type="InterPro" id="IPR036930">
    <property type="entry name" value="WGR_dom_sf"/>
</dbReference>
<dbReference type="InterPro" id="IPR036616">
    <property type="entry name" value="Poly(ADP-ribose)pol_reg_dom_sf"/>
</dbReference>
<comment type="function">
    <text evidence="10">Involved in the base excision repair (BER) pathway, by catalyzing the poly(ADP-ribosyl)ation of a limited number of acceptor proteins involved in chromatin architecture and in DNA metabolism. This modification follows DNA damages and appears as an obligatory step in a detection/signaling pathway leading to the reparation of DNA strand breaks.</text>
</comment>
<dbReference type="PANTHER" id="PTHR10459">
    <property type="entry name" value="DNA LIGASE"/>
    <property type="match status" value="1"/>
</dbReference>
<dbReference type="PROSITE" id="PS51060">
    <property type="entry name" value="PARP_ALPHA_HD"/>
    <property type="match status" value="1"/>
</dbReference>
<dbReference type="GO" id="GO:0070212">
    <property type="term" value="P:protein poly-ADP-ribosylation"/>
    <property type="evidence" value="ECO:0007669"/>
    <property type="project" value="TreeGrafter"/>
</dbReference>
<dbReference type="EC" id="2.4.2.30" evidence="4"/>
<dbReference type="InterPro" id="IPR004102">
    <property type="entry name" value="Poly(ADP-ribose)pol_reg_dom"/>
</dbReference>
<dbReference type="GO" id="GO:1990404">
    <property type="term" value="F:NAD+-protein mono-ADP-ribosyltransferase activity"/>
    <property type="evidence" value="ECO:0007669"/>
    <property type="project" value="TreeGrafter"/>
</dbReference>
<dbReference type="EMBL" id="QGKX02001347">
    <property type="protein sequence ID" value="KAF3522180.1"/>
    <property type="molecule type" value="Genomic_DNA"/>
</dbReference>
<keyword evidence="7" id="KW-0548">Nucleotidyltransferase</keyword>
<comment type="catalytic activity">
    <reaction evidence="2">
        <text>L-glutamyl-[protein] + NAD(+) = 5-O-(ADP-D-ribosyl)-L-glutamyl-[protein] + nicotinamide</text>
        <dbReference type="Rhea" id="RHEA:58224"/>
        <dbReference type="Rhea" id="RHEA-COMP:10208"/>
        <dbReference type="Rhea" id="RHEA-COMP:15089"/>
        <dbReference type="ChEBI" id="CHEBI:17154"/>
        <dbReference type="ChEBI" id="CHEBI:29973"/>
        <dbReference type="ChEBI" id="CHEBI:57540"/>
        <dbReference type="ChEBI" id="CHEBI:142540"/>
    </reaction>
</comment>
<feature type="domain" description="PARP alpha-helical" evidence="12">
    <location>
        <begin position="92"/>
        <end position="217"/>
    </location>
</feature>
<dbReference type="SUPFAM" id="SSF142921">
    <property type="entry name" value="WGR domain-like"/>
    <property type="match status" value="1"/>
</dbReference>
<keyword evidence="6" id="KW-0808">Transferase</keyword>
<evidence type="ECO:0000256" key="2">
    <source>
        <dbReference type="ARBA" id="ARBA00000459"/>
    </source>
</evidence>
<gene>
    <name evidence="14" type="ORF">F2Q69_00047417</name>
</gene>
<dbReference type="InterPro" id="IPR008893">
    <property type="entry name" value="WGR_domain"/>
</dbReference>
<dbReference type="GO" id="GO:0006302">
    <property type="term" value="P:double-strand break repair"/>
    <property type="evidence" value="ECO:0007669"/>
    <property type="project" value="TreeGrafter"/>
</dbReference>
<dbReference type="Pfam" id="PF05406">
    <property type="entry name" value="WGR"/>
    <property type="match status" value="1"/>
</dbReference>
<protein>
    <recommendedName>
        <fullName evidence="4">NAD(+) ADP-ribosyltransferase</fullName>
        <ecNumber evidence="4">2.4.2.30</ecNumber>
    </recommendedName>
</protein>
<feature type="domain" description="WGR" evidence="13">
    <location>
        <begin position="1"/>
        <end position="76"/>
    </location>
</feature>
<evidence type="ECO:0000256" key="10">
    <source>
        <dbReference type="ARBA" id="ARBA00024945"/>
    </source>
</evidence>
<proteinExistence type="predicted"/>
<sequence>MRFKSDPHPAQFHNKLTYYLYQRWGRVGVKGQTKLHGPFNNESFARVSFTNKFSEKTKTYFKPSNVQTTSFIPSSICLNLYTPILTDYNSSAGGNLSLLSESLEVDKPLESSRLDPHVASYDANKLPLGKLSKSTILKGYEVLKSISKVIEEQQDKIINEETQARLEELSGSIPSYLMILGFYITCEFVINTPEKLRQKLDMVEALNEIGVAKKVLSSSSDSQHLRCDLTPISKDSEEFSIIAEYIENTRYKRRHEQRPEITQVFRTTLRTNLPDDFNKDSAMARILLWHESRLTNWASIFNQRTGLYNNHQVFKLLLPKLLIEVFVGRLLKGEVLGSRNAKRTNNLIMESETVPCRAVSLGS</sequence>
<evidence type="ECO:0000256" key="9">
    <source>
        <dbReference type="ARBA" id="ARBA00023242"/>
    </source>
</evidence>
<name>A0A8S9PQP0_BRACR</name>
<dbReference type="GO" id="GO:0005730">
    <property type="term" value="C:nucleolus"/>
    <property type="evidence" value="ECO:0007669"/>
    <property type="project" value="TreeGrafter"/>
</dbReference>
<dbReference type="GO" id="GO:0016779">
    <property type="term" value="F:nucleotidyltransferase activity"/>
    <property type="evidence" value="ECO:0007669"/>
    <property type="project" value="UniProtKB-KW"/>
</dbReference>
<keyword evidence="8" id="KW-0520">NAD</keyword>